<dbReference type="AlphaFoldDB" id="A0AAF0DHL3"/>
<dbReference type="SUPFAM" id="SSF53335">
    <property type="entry name" value="S-adenosyl-L-methionine-dependent methyltransferases"/>
    <property type="match status" value="1"/>
</dbReference>
<name>A0AAF0DHL3_9EURO</name>
<dbReference type="Proteomes" id="UP001219355">
    <property type="component" value="Chromosome 2"/>
</dbReference>
<dbReference type="GO" id="GO:0032259">
    <property type="term" value="P:methylation"/>
    <property type="evidence" value="ECO:0007669"/>
    <property type="project" value="InterPro"/>
</dbReference>
<protein>
    <recommendedName>
        <fullName evidence="4">MT-A70-domain-containing protein</fullName>
    </recommendedName>
</protein>
<evidence type="ECO:0000313" key="3">
    <source>
        <dbReference type="Proteomes" id="UP001219355"/>
    </source>
</evidence>
<dbReference type="Pfam" id="PF05063">
    <property type="entry name" value="MT-A70"/>
    <property type="match status" value="1"/>
</dbReference>
<evidence type="ECO:0008006" key="4">
    <source>
        <dbReference type="Google" id="ProtNLM"/>
    </source>
</evidence>
<dbReference type="PANTHER" id="PTHR12829">
    <property type="entry name" value="N6-ADENOSINE-METHYLTRANSFERASE"/>
    <property type="match status" value="1"/>
</dbReference>
<dbReference type="InterPro" id="IPR029063">
    <property type="entry name" value="SAM-dependent_MTases_sf"/>
</dbReference>
<comment type="similarity">
    <text evidence="1">Belongs to the MT-A70-like family.</text>
</comment>
<dbReference type="EMBL" id="CP120628">
    <property type="protein sequence ID" value="WEW57785.1"/>
    <property type="molecule type" value="Genomic_DNA"/>
</dbReference>
<keyword evidence="3" id="KW-1185">Reference proteome</keyword>
<dbReference type="GO" id="GO:0005634">
    <property type="term" value="C:nucleus"/>
    <property type="evidence" value="ECO:0007669"/>
    <property type="project" value="TreeGrafter"/>
</dbReference>
<dbReference type="GO" id="GO:0003676">
    <property type="term" value="F:nucleic acid binding"/>
    <property type="evidence" value="ECO:0007669"/>
    <property type="project" value="InterPro"/>
</dbReference>
<evidence type="ECO:0000313" key="2">
    <source>
        <dbReference type="EMBL" id="WEW57785.1"/>
    </source>
</evidence>
<dbReference type="InterPro" id="IPR002052">
    <property type="entry name" value="DNA_methylase_N6_adenine_CS"/>
</dbReference>
<dbReference type="InterPro" id="IPR007757">
    <property type="entry name" value="MT-A70-like"/>
</dbReference>
<proteinExistence type="inferred from homology"/>
<accession>A0AAF0DHL3</accession>
<dbReference type="PROSITE" id="PS51143">
    <property type="entry name" value="MT_A70"/>
    <property type="match status" value="1"/>
</dbReference>
<sequence length="463" mass="50894">MATTQTTTSVPANSETQSAILYQNNHQTVFLIDIPASISLAQQSPESKCAGNIARCKSDTTSIFSCSPLQCRYPGPPTEPKGAKARLNVTERIPAAELEYRHEIAALVCDALQELNANYAREWCLPRAILPRELQKTARKKRRRGHQVAGLDGTNEPDIMAHACQTRVDGASHMPPLILAPGLNIIPSLDYIQRVAVKNTSSAPAILRTGNATSANAGKNPDDNPITFRIPPRTAFLLTHMSSPQPGTFPDLLPFPFILSGKTFDFILMDPPWPNRSVRRSAHYQTDSGFSTLQSLMSGLLKAYLDPTTGIAAIWTTNNAQSRSAARGALQDAGLQLAEEWIWIKTTTQGDAVSPIDGLWRQPYEVLVIGKPWDGGKQMDSVKRRVIAAVPDVHSRKPSLKEMVERVFFTLASTVGGETRVQEYEALEVFARNLTAGWWSCGDEVLRFNWDGWWANAEGSSVT</sequence>
<dbReference type="PROSITE" id="PS00092">
    <property type="entry name" value="N6_MTASE"/>
    <property type="match status" value="1"/>
</dbReference>
<reference evidence="2" key="1">
    <citation type="submission" date="2023-03" db="EMBL/GenBank/DDBJ databases">
        <title>Emydomyces testavorans Genome Sequence.</title>
        <authorList>
            <person name="Hoyer L."/>
        </authorList>
    </citation>
    <scope>NUCLEOTIDE SEQUENCE</scope>
    <source>
        <strain evidence="2">16-2883</strain>
    </source>
</reference>
<organism evidence="2 3">
    <name type="scientific">Emydomyces testavorans</name>
    <dbReference type="NCBI Taxonomy" id="2070801"/>
    <lineage>
        <taxon>Eukaryota</taxon>
        <taxon>Fungi</taxon>
        <taxon>Dikarya</taxon>
        <taxon>Ascomycota</taxon>
        <taxon>Pezizomycotina</taxon>
        <taxon>Eurotiomycetes</taxon>
        <taxon>Eurotiomycetidae</taxon>
        <taxon>Onygenales</taxon>
        <taxon>Nannizziopsiaceae</taxon>
        <taxon>Emydomyces</taxon>
    </lineage>
</organism>
<dbReference type="GO" id="GO:0008168">
    <property type="term" value="F:methyltransferase activity"/>
    <property type="evidence" value="ECO:0007669"/>
    <property type="project" value="InterPro"/>
</dbReference>
<evidence type="ECO:0000256" key="1">
    <source>
        <dbReference type="PROSITE-ProRule" id="PRU00489"/>
    </source>
</evidence>
<gene>
    <name evidence="2" type="ORF">PRK78_003252</name>
</gene>
<dbReference type="PANTHER" id="PTHR12829:SF4">
    <property type="entry name" value="N(6)-ADENINE-SPECIFIC METHYLTRANSFERASE METTL4"/>
    <property type="match status" value="1"/>
</dbReference>